<sequence length="56" mass="6125">MMHAIADYVVDHYLDVTNLIEADIDNLEEVAFTPATSSISNRFTCSSVKSSNCADV</sequence>
<accession>X8E0B9</accession>
<dbReference type="Gene3D" id="1.20.58.340">
    <property type="entry name" value="Magnesium transport protein CorA, transmembrane region"/>
    <property type="match status" value="1"/>
</dbReference>
<dbReference type="PATRIC" id="fig|1299334.3.peg.1037"/>
<gene>
    <name evidence="1" type="ORF">I553_9529</name>
</gene>
<keyword evidence="1" id="KW-0812">Transmembrane</keyword>
<evidence type="ECO:0000313" key="1">
    <source>
        <dbReference type="EMBL" id="EUA73373.1"/>
    </source>
</evidence>
<reference evidence="1" key="1">
    <citation type="submission" date="2014-01" db="EMBL/GenBank/DDBJ databases">
        <authorList>
            <person name="Brown-Elliot B."/>
            <person name="Wallace R."/>
            <person name="Lenaerts A."/>
            <person name="Ordway D."/>
            <person name="DeGroote M.A."/>
            <person name="Parker T."/>
            <person name="Sizemore C."/>
            <person name="Tallon L.J."/>
            <person name="Sadzewicz L.K."/>
            <person name="Sengamalay N."/>
            <person name="Fraser C.M."/>
            <person name="Hine E."/>
            <person name="Shefchek K.A."/>
            <person name="Das S.P."/>
            <person name="Tettelin H."/>
        </authorList>
    </citation>
    <scope>NUCLEOTIDE SEQUENCE [LARGE SCALE GENOMIC DNA]</scope>
    <source>
        <strain evidence="1">4042</strain>
    </source>
</reference>
<dbReference type="SUPFAM" id="SSF143865">
    <property type="entry name" value="CorA soluble domain-like"/>
    <property type="match status" value="1"/>
</dbReference>
<comment type="caution">
    <text evidence="1">The sequence shown here is derived from an EMBL/GenBank/DDBJ whole genome shotgun (WGS) entry which is preliminary data.</text>
</comment>
<dbReference type="AlphaFoldDB" id="X8E0B9"/>
<dbReference type="InterPro" id="IPR045861">
    <property type="entry name" value="CorA_cytoplasmic_dom"/>
</dbReference>
<keyword evidence="1" id="KW-0472">Membrane</keyword>
<protein>
    <submittedName>
        <fullName evidence="1">Putative MAGNESIUM AND COBALT TRANSPORT TRANSMEMBRANE PROTEIN CORA domain protein</fullName>
    </submittedName>
</protein>
<name>X8E0B9_MYCXE</name>
<organism evidence="1">
    <name type="scientific">Mycobacterium xenopi 4042</name>
    <dbReference type="NCBI Taxonomy" id="1299334"/>
    <lineage>
        <taxon>Bacteria</taxon>
        <taxon>Bacillati</taxon>
        <taxon>Actinomycetota</taxon>
        <taxon>Actinomycetes</taxon>
        <taxon>Mycobacteriales</taxon>
        <taxon>Mycobacteriaceae</taxon>
        <taxon>Mycobacterium</taxon>
    </lineage>
</organism>
<dbReference type="EMBL" id="JAOB01000011">
    <property type="protein sequence ID" value="EUA73373.1"/>
    <property type="molecule type" value="Genomic_DNA"/>
</dbReference>
<proteinExistence type="predicted"/>